<dbReference type="AlphaFoldDB" id="A0AAV5FTN3"/>
<dbReference type="GO" id="GO:0006952">
    <property type="term" value="P:defense response"/>
    <property type="evidence" value="ECO:0007669"/>
    <property type="project" value="UniProtKB-KW"/>
</dbReference>
<dbReference type="GO" id="GO:0000166">
    <property type="term" value="F:nucleotide binding"/>
    <property type="evidence" value="ECO:0007669"/>
    <property type="project" value="UniProtKB-KW"/>
</dbReference>
<evidence type="ECO:0000313" key="8">
    <source>
        <dbReference type="Proteomes" id="UP001054889"/>
    </source>
</evidence>
<dbReference type="SUPFAM" id="SSF52540">
    <property type="entry name" value="P-loop containing nucleoside triphosphate hydrolases"/>
    <property type="match status" value="2"/>
</dbReference>
<keyword evidence="5" id="KW-0611">Plant defense</keyword>
<evidence type="ECO:0000313" key="7">
    <source>
        <dbReference type="EMBL" id="GJN37840.1"/>
    </source>
</evidence>
<comment type="caution">
    <text evidence="7">The sequence shown here is derived from an EMBL/GenBank/DDBJ whole genome shotgun (WGS) entry which is preliminary data.</text>
</comment>
<evidence type="ECO:0000256" key="5">
    <source>
        <dbReference type="ARBA" id="ARBA00022821"/>
    </source>
</evidence>
<keyword evidence="8" id="KW-1185">Reference proteome</keyword>
<dbReference type="PANTHER" id="PTHR33377:SF54">
    <property type="entry name" value="OS01G0256300 PROTEIN"/>
    <property type="match status" value="1"/>
</dbReference>
<dbReference type="InterPro" id="IPR027417">
    <property type="entry name" value="P-loop_NTPase"/>
</dbReference>
<keyword evidence="3" id="KW-0677">Repeat</keyword>
<reference evidence="7" key="2">
    <citation type="submission" date="2021-12" db="EMBL/GenBank/DDBJ databases">
        <title>Resequencing data analysis of finger millet.</title>
        <authorList>
            <person name="Hatakeyama M."/>
            <person name="Aluri S."/>
            <person name="Balachadran M.T."/>
            <person name="Sivarajan S.R."/>
            <person name="Poveda L."/>
            <person name="Shimizu-Inatsugi R."/>
            <person name="Schlapbach R."/>
            <person name="Sreeman S.M."/>
            <person name="Shimizu K.K."/>
        </authorList>
    </citation>
    <scope>NUCLEOTIDE SEQUENCE</scope>
</reference>
<name>A0AAV5FTN3_ELECO</name>
<reference evidence="7" key="1">
    <citation type="journal article" date="2018" name="DNA Res.">
        <title>Multiple hybrid de novo genome assembly of finger millet, an orphan allotetraploid crop.</title>
        <authorList>
            <person name="Hatakeyama M."/>
            <person name="Aluri S."/>
            <person name="Balachadran M.T."/>
            <person name="Sivarajan S.R."/>
            <person name="Patrignani A."/>
            <person name="Gruter S."/>
            <person name="Poveda L."/>
            <person name="Shimizu-Inatsugi R."/>
            <person name="Baeten J."/>
            <person name="Francoijs K.J."/>
            <person name="Nataraja K.N."/>
            <person name="Reddy Y.A.N."/>
            <person name="Phadnis S."/>
            <person name="Ravikumar R.L."/>
            <person name="Schlapbach R."/>
            <person name="Sreeman S.M."/>
            <person name="Shimizu K.K."/>
        </authorList>
    </citation>
    <scope>NUCLEOTIDE SEQUENCE</scope>
</reference>
<dbReference type="Pfam" id="PF18052">
    <property type="entry name" value="Rx_N"/>
    <property type="match status" value="1"/>
</dbReference>
<dbReference type="Proteomes" id="UP001054889">
    <property type="component" value="Unassembled WGS sequence"/>
</dbReference>
<sequence length="919" mass="104769">MDALVSAMASDLIGRLISFLIGKYQESSSANTTDTAVRLQRALLRARVVVEEAEGRQISNRAMLEQLNQLKRELCRAAYAIDAFRWRATDLNRSRRSHTRPPPCTDCSDLLPVTVESLEATLSDMREFVVLLSGCPRVTRQPYNTYLFMENCMFGRQIEKEEIIGFLLRFSHDLDVLPIIGPHEVGKRTLVEHVCLDERVRERFVKIHRLSSNDLDDLRIPDHHWSLFDFTAKSLMVIDIVDDDMDAEKKWRWFHSAVRRRARGGSKIIVISRTEAHSSFGTVPVLRLCPPRREELCDVALFAAANVAAASLRVNLNARFWRRVRKMYAEATVLQLGDKGEFYYLCRPVTDAPTAPFLFCNRRKLTGMAGSEFPKVRKLELLTGDTLPPAGETRFDVLIWQSRIPPYVSYVATCDMEARQVVVAGEKRGTPDYLGKGQARDRQWTLFCPRWRASSSAGWSPPSPGSTRIAEAPILPSGCSERCCERVIVEESEGRQIANRAMLLQLRQLRRELCQAAYALDAFKWRDRRSQATVRRSRAQARPPPSRDCPQVLPVMVENLEATLSDMREFVVLLGGCPRVTRQPYNTYLFMESCMFGRQMEKEEIISFLTRPSQDLEVLPIIGPHEVGKRTMVEHVCLDDRVRERFAKIHCISSDELDDLQSPDHHWSLFDDFAAKSLMVIDMVGNDMDAEESWRKFHSAVSRQAHRGRKILIISRMEEHSSLGTVPALRLHMPHREELWYFFRALAFGATDPNDRSDLARLGMALCAAISGNFALFASANIIAASLRADLSMRSWRRVLKVFSEAMILDEDKAGHCNLFRPVKDAPGVPCLFYNRRKFTSVARSDLPKVTMLGLLTGDSLLPIGETRFDVLVWQSRIPPYASYIATCDTDKAQQKMIAIKKRLLNKRRRDHQEDGTSN</sequence>
<dbReference type="PANTHER" id="PTHR33377">
    <property type="entry name" value="OS10G0134700 PROTEIN-RELATED"/>
    <property type="match status" value="1"/>
</dbReference>
<organism evidence="7 8">
    <name type="scientific">Eleusine coracana subsp. coracana</name>
    <dbReference type="NCBI Taxonomy" id="191504"/>
    <lineage>
        <taxon>Eukaryota</taxon>
        <taxon>Viridiplantae</taxon>
        <taxon>Streptophyta</taxon>
        <taxon>Embryophyta</taxon>
        <taxon>Tracheophyta</taxon>
        <taxon>Spermatophyta</taxon>
        <taxon>Magnoliopsida</taxon>
        <taxon>Liliopsida</taxon>
        <taxon>Poales</taxon>
        <taxon>Poaceae</taxon>
        <taxon>PACMAD clade</taxon>
        <taxon>Chloridoideae</taxon>
        <taxon>Cynodonteae</taxon>
        <taxon>Eleusininae</taxon>
        <taxon>Eleusine</taxon>
    </lineage>
</organism>
<protein>
    <recommendedName>
        <fullName evidence="6">Disease resistance N-terminal domain-containing protein</fullName>
    </recommendedName>
</protein>
<evidence type="ECO:0000256" key="3">
    <source>
        <dbReference type="ARBA" id="ARBA00022737"/>
    </source>
</evidence>
<accession>A0AAV5FTN3</accession>
<keyword evidence="4" id="KW-0547">Nucleotide-binding</keyword>
<evidence type="ECO:0000259" key="6">
    <source>
        <dbReference type="Pfam" id="PF18052"/>
    </source>
</evidence>
<gene>
    <name evidence="7" type="primary">gb26833</name>
    <name evidence="7" type="ORF">PR202_gb26833</name>
</gene>
<evidence type="ECO:0000256" key="1">
    <source>
        <dbReference type="ARBA" id="ARBA00008894"/>
    </source>
</evidence>
<dbReference type="InterPro" id="IPR041118">
    <property type="entry name" value="Rx_N"/>
</dbReference>
<dbReference type="EMBL" id="BQKI01000095">
    <property type="protein sequence ID" value="GJN37840.1"/>
    <property type="molecule type" value="Genomic_DNA"/>
</dbReference>
<proteinExistence type="inferred from homology"/>
<feature type="domain" description="Disease resistance N-terminal" evidence="6">
    <location>
        <begin position="10"/>
        <end position="96"/>
    </location>
</feature>
<evidence type="ECO:0000256" key="4">
    <source>
        <dbReference type="ARBA" id="ARBA00022741"/>
    </source>
</evidence>
<keyword evidence="2" id="KW-0433">Leucine-rich repeat</keyword>
<comment type="similarity">
    <text evidence="1">Belongs to the disease resistance NB-LRR family.</text>
</comment>
<evidence type="ECO:0000256" key="2">
    <source>
        <dbReference type="ARBA" id="ARBA00022614"/>
    </source>
</evidence>